<dbReference type="Proteomes" id="UP000002320">
    <property type="component" value="Unassembled WGS sequence"/>
</dbReference>
<dbReference type="GO" id="GO:0000981">
    <property type="term" value="F:DNA-binding transcription factor activity, RNA polymerase II-specific"/>
    <property type="evidence" value="ECO:0007669"/>
    <property type="project" value="TreeGrafter"/>
</dbReference>
<dbReference type="GO" id="GO:0008270">
    <property type="term" value="F:zinc ion binding"/>
    <property type="evidence" value="ECO:0007669"/>
    <property type="project" value="UniProtKB-KW"/>
</dbReference>
<dbReference type="InterPro" id="IPR013087">
    <property type="entry name" value="Znf_C2H2_type"/>
</dbReference>
<accession>B0WDF8</accession>
<dbReference type="PROSITE" id="PS00028">
    <property type="entry name" value="ZINC_FINGER_C2H2_1"/>
    <property type="match status" value="8"/>
</dbReference>
<dbReference type="InterPro" id="IPR036236">
    <property type="entry name" value="Znf_C2H2_sf"/>
</dbReference>
<dbReference type="EMBL" id="DS231897">
    <property type="protein sequence ID" value="EDS44529.1"/>
    <property type="molecule type" value="Genomic_DNA"/>
</dbReference>
<evidence type="ECO:0000256" key="4">
    <source>
        <dbReference type="ARBA" id="ARBA00022833"/>
    </source>
</evidence>
<dbReference type="InParanoid" id="B0WDF8"/>
<feature type="domain" description="C2H2-type" evidence="7">
    <location>
        <begin position="108"/>
        <end position="136"/>
    </location>
</feature>
<dbReference type="Pfam" id="PF13894">
    <property type="entry name" value="zf-C2H2_4"/>
    <property type="match status" value="1"/>
</dbReference>
<evidence type="ECO:0000256" key="1">
    <source>
        <dbReference type="ARBA" id="ARBA00022723"/>
    </source>
</evidence>
<evidence type="ECO:0000256" key="6">
    <source>
        <dbReference type="SAM" id="MobiDB-lite"/>
    </source>
</evidence>
<keyword evidence="10" id="KW-1185">Reference proteome</keyword>
<evidence type="ECO:0000256" key="5">
    <source>
        <dbReference type="PROSITE-ProRule" id="PRU00042"/>
    </source>
</evidence>
<keyword evidence="2" id="KW-0677">Repeat</keyword>
<feature type="compositionally biased region" description="Basic and acidic residues" evidence="6">
    <location>
        <begin position="127"/>
        <end position="146"/>
    </location>
</feature>
<feature type="domain" description="C2H2-type" evidence="7">
    <location>
        <begin position="353"/>
        <end position="380"/>
    </location>
</feature>
<dbReference type="STRING" id="7176.B0WDF8"/>
<reference evidence="9" key="2">
    <citation type="submission" date="2021-02" db="UniProtKB">
        <authorList>
            <consortium name="EnsemblMetazoa"/>
        </authorList>
    </citation>
    <scope>IDENTIFICATION</scope>
    <source>
        <strain evidence="9">JHB</strain>
    </source>
</reference>
<proteinExistence type="predicted"/>
<evidence type="ECO:0000256" key="2">
    <source>
        <dbReference type="ARBA" id="ARBA00022737"/>
    </source>
</evidence>
<dbReference type="AlphaFoldDB" id="B0WDF8"/>
<dbReference type="SMART" id="SM00355">
    <property type="entry name" value="ZnF_C2H2"/>
    <property type="match status" value="8"/>
</dbReference>
<feature type="compositionally biased region" description="Polar residues" evidence="6">
    <location>
        <begin position="23"/>
        <end position="33"/>
    </location>
</feature>
<evidence type="ECO:0000313" key="9">
    <source>
        <dbReference type="EnsemblMetazoa" id="CPIJ004718-PA"/>
    </source>
</evidence>
<dbReference type="VEuPathDB" id="VectorBase:CPIJ004718"/>
<keyword evidence="3 5" id="KW-0863">Zinc-finger</keyword>
<name>B0WDF8_CULQU</name>
<dbReference type="SUPFAM" id="SSF57667">
    <property type="entry name" value="beta-beta-alpha zinc fingers"/>
    <property type="match status" value="4"/>
</dbReference>
<dbReference type="Pfam" id="PF00096">
    <property type="entry name" value="zf-C2H2"/>
    <property type="match status" value="6"/>
</dbReference>
<keyword evidence="1" id="KW-0479">Metal-binding</keyword>
<feature type="region of interest" description="Disordered" evidence="6">
    <location>
        <begin position="19"/>
        <end position="39"/>
    </location>
</feature>
<dbReference type="EnsemblMetazoa" id="CPIJ004718-RA">
    <property type="protein sequence ID" value="CPIJ004718-PA"/>
    <property type="gene ID" value="CPIJ004718"/>
</dbReference>
<gene>
    <name evidence="9" type="primary">6036743</name>
    <name evidence="8" type="ORF">CpipJ_CPIJ004718</name>
</gene>
<dbReference type="HOGENOM" id="CLU_469511_0_0_1"/>
<evidence type="ECO:0000256" key="3">
    <source>
        <dbReference type="ARBA" id="ARBA00022771"/>
    </source>
</evidence>
<dbReference type="OrthoDB" id="8117402at2759"/>
<organism>
    <name type="scientific">Culex quinquefasciatus</name>
    <name type="common">Southern house mosquito</name>
    <name type="synonym">Culex pungens</name>
    <dbReference type="NCBI Taxonomy" id="7176"/>
    <lineage>
        <taxon>Eukaryota</taxon>
        <taxon>Metazoa</taxon>
        <taxon>Ecdysozoa</taxon>
        <taxon>Arthropoda</taxon>
        <taxon>Hexapoda</taxon>
        <taxon>Insecta</taxon>
        <taxon>Pterygota</taxon>
        <taxon>Neoptera</taxon>
        <taxon>Endopterygota</taxon>
        <taxon>Diptera</taxon>
        <taxon>Nematocera</taxon>
        <taxon>Culicoidea</taxon>
        <taxon>Culicidae</taxon>
        <taxon>Culicinae</taxon>
        <taxon>Culicini</taxon>
        <taxon>Culex</taxon>
        <taxon>Culex</taxon>
    </lineage>
</organism>
<feature type="domain" description="C2H2-type" evidence="7">
    <location>
        <begin position="323"/>
        <end position="350"/>
    </location>
</feature>
<protein>
    <recommendedName>
        <fullName evidence="7">C2H2-type domain-containing protein</fullName>
    </recommendedName>
</protein>
<keyword evidence="4" id="KW-0862">Zinc</keyword>
<evidence type="ECO:0000313" key="8">
    <source>
        <dbReference type="EMBL" id="EDS44529.1"/>
    </source>
</evidence>
<dbReference type="eggNOG" id="KOG1721">
    <property type="taxonomic scope" value="Eukaryota"/>
</dbReference>
<sequence length="581" mass="65104">MASNPDGDPQFCEVFIKSEPMETEQQQSTTSSVPEEPKSFSFEAITKEELIIEDKDDEGCNLRPRKKVGLLYRPDGTIDCEECGKNVLDYKAYLQHSRRHRNLQEGKYRCKLCKKIFADRGDLTKHNRRIHSEVKGKKGPTPEEKATQATEEDVDPESRVIEENGTFKCPECSKTFKKRILAVTHIERHDNLRKGSIKCSICGKCFASKSALLPHERAHNPATKVPAARSASPLPVMRNGFPAFKCPECNKVFDKRKPYFKHARRHNAIKKGEHQCPICGVVLGFQSELNKHLAYHEVNGPEPSKSKTPYVKAEVATAEQSDLICKICGKFVRNKFSLERHVKRHEALEKGEFQCSLCGQYFSTSFALLNHERRHGEPNAAEQDSDSNKEAVSTVSSEEMTLSEAIISKTVAKPRKLILKKIIIKKEASTAKKTTIAAISLDDELEVCINSSVSNFLVTHALFPKATKKSKSMPNQHLIFCQLRSSRRSPLLQAKSRTLTSTGNMELLKGQVIEKFGGVNYVIKLSNRPIKVANATSVQAQPGTLPLDNFGIESQPLPGRDLMFLAELRIATLWEGDVGFP</sequence>
<dbReference type="GO" id="GO:0043565">
    <property type="term" value="F:sequence-specific DNA binding"/>
    <property type="evidence" value="ECO:0007669"/>
    <property type="project" value="TreeGrafter"/>
</dbReference>
<dbReference type="Gene3D" id="3.30.160.60">
    <property type="entry name" value="Classic Zinc Finger"/>
    <property type="match status" value="4"/>
</dbReference>
<dbReference type="KEGG" id="cqu:CpipJ_CPIJ004718"/>
<dbReference type="PROSITE" id="PS50157">
    <property type="entry name" value="ZINC_FINGER_C2H2_2"/>
    <property type="match status" value="8"/>
</dbReference>
<dbReference type="GO" id="GO:0005634">
    <property type="term" value="C:nucleus"/>
    <property type="evidence" value="ECO:0007669"/>
    <property type="project" value="TreeGrafter"/>
</dbReference>
<feature type="domain" description="C2H2-type" evidence="7">
    <location>
        <begin position="197"/>
        <end position="224"/>
    </location>
</feature>
<feature type="region of interest" description="Disordered" evidence="6">
    <location>
        <begin position="375"/>
        <end position="396"/>
    </location>
</feature>
<dbReference type="PANTHER" id="PTHR24408">
    <property type="entry name" value="ZINC FINGER PROTEIN"/>
    <property type="match status" value="1"/>
</dbReference>
<feature type="domain" description="C2H2-type" evidence="7">
    <location>
        <begin position="244"/>
        <end position="271"/>
    </location>
</feature>
<dbReference type="PANTHER" id="PTHR24408:SF58">
    <property type="entry name" value="TRANSCRIPTION FACTOR (TFIIIA), PUTATIVE (AFU_ORTHOLOGUE AFUA_1G05150)-RELATED"/>
    <property type="match status" value="1"/>
</dbReference>
<feature type="domain" description="C2H2-type" evidence="7">
    <location>
        <begin position="167"/>
        <end position="194"/>
    </location>
</feature>
<evidence type="ECO:0000259" key="7">
    <source>
        <dbReference type="PROSITE" id="PS50157"/>
    </source>
</evidence>
<feature type="domain" description="C2H2-type" evidence="7">
    <location>
        <begin position="78"/>
        <end position="105"/>
    </location>
</feature>
<evidence type="ECO:0000313" key="10">
    <source>
        <dbReference type="Proteomes" id="UP000002320"/>
    </source>
</evidence>
<dbReference type="VEuPathDB" id="VectorBase:CQUJHB007460"/>
<feature type="domain" description="C2H2-type" evidence="7">
    <location>
        <begin position="274"/>
        <end position="301"/>
    </location>
</feature>
<reference evidence="8" key="1">
    <citation type="submission" date="2007-03" db="EMBL/GenBank/DDBJ databases">
        <title>Annotation of Culex pipiens quinquefasciatus.</title>
        <authorList>
            <consortium name="The Broad Institute Genome Sequencing Platform"/>
            <person name="Atkinson P.W."/>
            <person name="Hemingway J."/>
            <person name="Christensen B.M."/>
            <person name="Higgs S."/>
            <person name="Kodira C."/>
            <person name="Hannick L."/>
            <person name="Megy K."/>
            <person name="O'Leary S."/>
            <person name="Pearson M."/>
            <person name="Haas B.J."/>
            <person name="Mauceli E."/>
            <person name="Wortman J.R."/>
            <person name="Lee N.H."/>
            <person name="Guigo R."/>
            <person name="Stanke M."/>
            <person name="Alvarado L."/>
            <person name="Amedeo P."/>
            <person name="Antoine C.H."/>
            <person name="Arensburger P."/>
            <person name="Bidwell S.L."/>
            <person name="Crawford M."/>
            <person name="Camaro F."/>
            <person name="Devon K."/>
            <person name="Engels R."/>
            <person name="Hammond M."/>
            <person name="Howarth C."/>
            <person name="Koehrsen M."/>
            <person name="Lawson D."/>
            <person name="Montgomery P."/>
            <person name="Nene V."/>
            <person name="Nusbaum C."/>
            <person name="Puiu D."/>
            <person name="Romero-Severson J."/>
            <person name="Severson D.W."/>
            <person name="Shumway M."/>
            <person name="Sisk P."/>
            <person name="Stolte C."/>
            <person name="Zeng Q."/>
            <person name="Eisenstadt E."/>
            <person name="Fraser-Liggett C."/>
            <person name="Strausberg R."/>
            <person name="Galagan J."/>
            <person name="Birren B."/>
            <person name="Collins F.H."/>
        </authorList>
    </citation>
    <scope>NUCLEOTIDE SEQUENCE [LARGE SCALE GENOMIC DNA]</scope>
    <source>
        <strain evidence="8">JHB</strain>
    </source>
</reference>
<feature type="region of interest" description="Disordered" evidence="6">
    <location>
        <begin position="127"/>
        <end position="157"/>
    </location>
</feature>